<dbReference type="EMBL" id="LCHU01000001">
    <property type="protein sequence ID" value="KKT42350.1"/>
    <property type="molecule type" value="Genomic_DNA"/>
</dbReference>
<accession>A0A0G1H6D8</accession>
<dbReference type="Proteomes" id="UP000034736">
    <property type="component" value="Unassembled WGS sequence"/>
</dbReference>
<protein>
    <submittedName>
        <fullName evidence="1">Uncharacterized protein</fullName>
    </submittedName>
</protein>
<dbReference type="AlphaFoldDB" id="A0A0G1H6D8"/>
<comment type="caution">
    <text evidence="1">The sequence shown here is derived from an EMBL/GenBank/DDBJ whole genome shotgun (WGS) entry which is preliminary data.</text>
</comment>
<organism evidence="1 2">
    <name type="scientific">Candidatus Giovannonibacteria bacterium GW2011_GWA2_44_13b</name>
    <dbReference type="NCBI Taxonomy" id="1618647"/>
    <lineage>
        <taxon>Bacteria</taxon>
        <taxon>Candidatus Giovannoniibacteriota</taxon>
    </lineage>
</organism>
<reference evidence="1 2" key="1">
    <citation type="journal article" date="2015" name="Nature">
        <title>rRNA introns, odd ribosomes, and small enigmatic genomes across a large radiation of phyla.</title>
        <authorList>
            <person name="Brown C.T."/>
            <person name="Hug L.A."/>
            <person name="Thomas B.C."/>
            <person name="Sharon I."/>
            <person name="Castelle C.J."/>
            <person name="Singh A."/>
            <person name="Wilkins M.J."/>
            <person name="Williams K.H."/>
            <person name="Banfield J.F."/>
        </authorList>
    </citation>
    <scope>NUCLEOTIDE SEQUENCE [LARGE SCALE GENOMIC DNA]</scope>
</reference>
<evidence type="ECO:0000313" key="1">
    <source>
        <dbReference type="EMBL" id="KKT42350.1"/>
    </source>
</evidence>
<name>A0A0G1H6D8_9BACT</name>
<sequence>MRAEIVFPTGREKRLLVYDADYDPDLKTVTALLLKKNKLFQNCVIVAKIKKITSGFGQVIYEGVLETDEAVKVRVYT</sequence>
<evidence type="ECO:0000313" key="2">
    <source>
        <dbReference type="Proteomes" id="UP000034736"/>
    </source>
</evidence>
<proteinExistence type="predicted"/>
<dbReference type="STRING" id="1618647.UW30_C0001G0075"/>
<gene>
    <name evidence="1" type="ORF">UW30_C0001G0075</name>
</gene>